<dbReference type="EMBL" id="BBWU01000033">
    <property type="protein sequence ID" value="GAO39516.1"/>
    <property type="molecule type" value="Genomic_DNA"/>
</dbReference>
<name>A0A0E9MQ17_9SPHN</name>
<dbReference type="AlphaFoldDB" id="A0A0E9MQ17"/>
<dbReference type="GO" id="GO:0005737">
    <property type="term" value="C:cytoplasm"/>
    <property type="evidence" value="ECO:0007669"/>
    <property type="project" value="TreeGrafter"/>
</dbReference>
<reference evidence="5 6" key="1">
    <citation type="submission" date="2015-04" db="EMBL/GenBank/DDBJ databases">
        <title>Whole genome shotgun sequence of Sphingomonas changbaiensis NBRC 104936.</title>
        <authorList>
            <person name="Katano-Makiyama Y."/>
            <person name="Hosoyama A."/>
            <person name="Hashimoto M."/>
            <person name="Noguchi M."/>
            <person name="Tsuchikane K."/>
            <person name="Ohji S."/>
            <person name="Yamazoe A."/>
            <person name="Ichikawa N."/>
            <person name="Kimura A."/>
            <person name="Fujita N."/>
        </authorList>
    </citation>
    <scope>NUCLEOTIDE SEQUENCE [LARGE SCALE GENOMIC DNA]</scope>
    <source>
        <strain evidence="5 6">NBRC 104936</strain>
    </source>
</reference>
<keyword evidence="1" id="KW-0324">Glycolysis</keyword>
<dbReference type="Pfam" id="PF00300">
    <property type="entry name" value="His_Phos_1"/>
    <property type="match status" value="1"/>
</dbReference>
<dbReference type="InterPro" id="IPR013078">
    <property type="entry name" value="His_Pase_superF_clade-1"/>
</dbReference>
<accession>A0A0E9MQ17</accession>
<evidence type="ECO:0000256" key="4">
    <source>
        <dbReference type="PIRSR" id="PIRSR613078-2"/>
    </source>
</evidence>
<dbReference type="SMART" id="SM00855">
    <property type="entry name" value="PGAM"/>
    <property type="match status" value="1"/>
</dbReference>
<sequence length="222" mass="23850">MGAKSISDSFVTIRGRLFIARHGETVFNAAGRMQGDQMDTPLTRAGFAQADAMGAGLAAFLGDGPPPHHLWASPYGRALQTLAIVCEHIGEDWHRAHRDARLAEINVGRWGGRSYAEIIAEQGDIVDRSCGLFSVRPPEGEWYDEIAARLTSWLDEHGGAPGDKLIIMHGMSSRVLRGLLTGIDVDPRWGAPIAPGLPQGSMVMIEDGIERVVHLGAGKAPA</sequence>
<dbReference type="InterPro" id="IPR050275">
    <property type="entry name" value="PGM_Phosphatase"/>
</dbReference>
<dbReference type="RefSeq" id="WP_046348345.1">
    <property type="nucleotide sequence ID" value="NZ_BBWU01000033.1"/>
</dbReference>
<dbReference type="PROSITE" id="PS00175">
    <property type="entry name" value="PG_MUTASE"/>
    <property type="match status" value="1"/>
</dbReference>
<dbReference type="CDD" id="cd07067">
    <property type="entry name" value="HP_PGM_like"/>
    <property type="match status" value="1"/>
</dbReference>
<dbReference type="OrthoDB" id="9781415at2"/>
<evidence type="ECO:0000313" key="5">
    <source>
        <dbReference type="EMBL" id="GAO39516.1"/>
    </source>
</evidence>
<dbReference type="InterPro" id="IPR029033">
    <property type="entry name" value="His_PPase_superfam"/>
</dbReference>
<organism evidence="5 6">
    <name type="scientific">Sphingomonas changbaiensis NBRC 104936</name>
    <dbReference type="NCBI Taxonomy" id="1219043"/>
    <lineage>
        <taxon>Bacteria</taxon>
        <taxon>Pseudomonadati</taxon>
        <taxon>Pseudomonadota</taxon>
        <taxon>Alphaproteobacteria</taxon>
        <taxon>Sphingomonadales</taxon>
        <taxon>Sphingomonadaceae</taxon>
        <taxon>Sphingomonas</taxon>
    </lineage>
</organism>
<feature type="binding site" evidence="4">
    <location>
        <begin position="21"/>
        <end position="28"/>
    </location>
    <ligand>
        <name>substrate</name>
    </ligand>
</feature>
<evidence type="ECO:0000313" key="6">
    <source>
        <dbReference type="Proteomes" id="UP000033202"/>
    </source>
</evidence>
<comment type="caution">
    <text evidence="5">The sequence shown here is derived from an EMBL/GenBank/DDBJ whole genome shotgun (WGS) entry which is preliminary data.</text>
</comment>
<dbReference type="STRING" id="1219043.SCH01S_33_00030"/>
<dbReference type="GO" id="GO:0016791">
    <property type="term" value="F:phosphatase activity"/>
    <property type="evidence" value="ECO:0007669"/>
    <property type="project" value="TreeGrafter"/>
</dbReference>
<feature type="active site" description="Proton donor/acceptor" evidence="3">
    <location>
        <position position="104"/>
    </location>
</feature>
<keyword evidence="2" id="KW-0413">Isomerase</keyword>
<protein>
    <submittedName>
        <fullName evidence="5">Phosphoglycerate mutase family protein</fullName>
    </submittedName>
</protein>
<proteinExistence type="predicted"/>
<evidence type="ECO:0000256" key="1">
    <source>
        <dbReference type="ARBA" id="ARBA00023152"/>
    </source>
</evidence>
<dbReference type="Proteomes" id="UP000033202">
    <property type="component" value="Unassembled WGS sequence"/>
</dbReference>
<evidence type="ECO:0000256" key="2">
    <source>
        <dbReference type="ARBA" id="ARBA00023235"/>
    </source>
</evidence>
<dbReference type="SUPFAM" id="SSF53254">
    <property type="entry name" value="Phosphoglycerate mutase-like"/>
    <property type="match status" value="1"/>
</dbReference>
<feature type="active site" description="Tele-phosphohistidine intermediate" evidence="3">
    <location>
        <position position="22"/>
    </location>
</feature>
<dbReference type="PANTHER" id="PTHR48100">
    <property type="entry name" value="BROAD-SPECIFICITY PHOSPHATASE YOR283W-RELATED"/>
    <property type="match status" value="1"/>
</dbReference>
<keyword evidence="6" id="KW-1185">Reference proteome</keyword>
<feature type="binding site" evidence="4">
    <location>
        <position position="77"/>
    </location>
    <ligand>
        <name>substrate</name>
    </ligand>
</feature>
<evidence type="ECO:0000256" key="3">
    <source>
        <dbReference type="PIRSR" id="PIRSR613078-1"/>
    </source>
</evidence>
<gene>
    <name evidence="5" type="ORF">SCH01S_33_00030</name>
</gene>
<dbReference type="Gene3D" id="3.40.50.1240">
    <property type="entry name" value="Phosphoglycerate mutase-like"/>
    <property type="match status" value="1"/>
</dbReference>
<dbReference type="InterPro" id="IPR001345">
    <property type="entry name" value="PG/BPGM_mutase_AS"/>
</dbReference>
<dbReference type="PANTHER" id="PTHR48100:SF1">
    <property type="entry name" value="HISTIDINE PHOSPHATASE FAMILY PROTEIN-RELATED"/>
    <property type="match status" value="1"/>
</dbReference>